<feature type="transmembrane region" description="Helical" evidence="1">
    <location>
        <begin position="33"/>
        <end position="52"/>
    </location>
</feature>
<evidence type="ECO:0000313" key="3">
    <source>
        <dbReference type="Proteomes" id="UP000185678"/>
    </source>
</evidence>
<sequence length="170" mass="18520">MVIFLGLLSIGLAIACLGIAVYAVFAKGRRRKFLLLAFGLLVGASISGYAAGTIGITQRSTQLAEMSNSACRTDLVCWAGTVINTAGYLCTPFIEKQAQYGIKWTDKMSETRFESYAWLDEKHGHVRYYGDKAMIMNGKNGDWVIANYSCDYSVLNSAVLGVALREGPLP</sequence>
<dbReference type="AlphaFoldDB" id="A0A1N7LL41"/>
<organism evidence="2 3">
    <name type="scientific">Insolitispirillum peregrinum</name>
    <dbReference type="NCBI Taxonomy" id="80876"/>
    <lineage>
        <taxon>Bacteria</taxon>
        <taxon>Pseudomonadati</taxon>
        <taxon>Pseudomonadota</taxon>
        <taxon>Alphaproteobacteria</taxon>
        <taxon>Rhodospirillales</taxon>
        <taxon>Novispirillaceae</taxon>
        <taxon>Insolitispirillum</taxon>
    </lineage>
</organism>
<keyword evidence="3" id="KW-1185">Reference proteome</keyword>
<proteinExistence type="predicted"/>
<dbReference type="Proteomes" id="UP000185678">
    <property type="component" value="Unassembled WGS sequence"/>
</dbReference>
<name>A0A1N7LL41_9PROT</name>
<keyword evidence="1" id="KW-0472">Membrane</keyword>
<protein>
    <submittedName>
        <fullName evidence="2">Uncharacterized protein</fullName>
    </submittedName>
</protein>
<gene>
    <name evidence="2" type="ORF">SAMN05421779_103395</name>
</gene>
<dbReference type="RefSeq" id="WP_076400056.1">
    <property type="nucleotide sequence ID" value="NZ_FTOA01000003.1"/>
</dbReference>
<accession>A0A1N7LL41</accession>
<keyword evidence="1" id="KW-1133">Transmembrane helix</keyword>
<dbReference type="EMBL" id="FTOA01000003">
    <property type="protein sequence ID" value="SIS74524.1"/>
    <property type="molecule type" value="Genomic_DNA"/>
</dbReference>
<keyword evidence="1" id="KW-0812">Transmembrane</keyword>
<reference evidence="2 3" key="1">
    <citation type="submission" date="2017-01" db="EMBL/GenBank/DDBJ databases">
        <authorList>
            <person name="Mah S.A."/>
            <person name="Swanson W.J."/>
            <person name="Moy G.W."/>
            <person name="Vacquier V.D."/>
        </authorList>
    </citation>
    <scope>NUCLEOTIDE SEQUENCE [LARGE SCALE GENOMIC DNA]</scope>
    <source>
        <strain evidence="2 3">DSM 11589</strain>
    </source>
</reference>
<dbReference type="OrthoDB" id="8404691at2"/>
<feature type="transmembrane region" description="Helical" evidence="1">
    <location>
        <begin position="6"/>
        <end position="26"/>
    </location>
</feature>
<evidence type="ECO:0000313" key="2">
    <source>
        <dbReference type="EMBL" id="SIS74524.1"/>
    </source>
</evidence>
<evidence type="ECO:0000256" key="1">
    <source>
        <dbReference type="SAM" id="Phobius"/>
    </source>
</evidence>